<name>A0ACB7UH95_DIOAL</name>
<keyword evidence="2" id="KW-1185">Reference proteome</keyword>
<gene>
    <name evidence="1" type="ORF">IHE45_16G041700</name>
</gene>
<dbReference type="Proteomes" id="UP000827976">
    <property type="component" value="Chromosome 16"/>
</dbReference>
<comment type="caution">
    <text evidence="1">The sequence shown here is derived from an EMBL/GenBank/DDBJ whole genome shotgun (WGS) entry which is preliminary data.</text>
</comment>
<sequence length="230" mass="24463">MTTNNITDKRWSLQGTTALVTGGCNGIGLGIVKELVSLGATVHVCDKNEPDLIKRLEQWEEQHLPITGSLCDVSSRDDRHKLIEKASSLFNGKLDILVNNAGVVLFKPTASGSGSIVFISSIAGLIGANNVSLYAASKAAMNQLVKNLACEWGKDNIRANGIAPALIRTPLLLQNYENKKISEIITHVPLGRAGEPQDVASLAVFLCLPSASYITGQIICVDGGRSINIS</sequence>
<proteinExistence type="predicted"/>
<dbReference type="EC" id="1.1.1.236" evidence="1"/>
<keyword evidence="1" id="KW-0560">Oxidoreductase</keyword>
<evidence type="ECO:0000313" key="2">
    <source>
        <dbReference type="Proteomes" id="UP000827976"/>
    </source>
</evidence>
<dbReference type="EC" id="1.1.1.206" evidence="1"/>
<dbReference type="EMBL" id="CM037026">
    <property type="protein sequence ID" value="KAH7659616.1"/>
    <property type="molecule type" value="Genomic_DNA"/>
</dbReference>
<evidence type="ECO:0000313" key="1">
    <source>
        <dbReference type="EMBL" id="KAH7659616.1"/>
    </source>
</evidence>
<organism evidence="1 2">
    <name type="scientific">Dioscorea alata</name>
    <name type="common">Purple yam</name>
    <dbReference type="NCBI Taxonomy" id="55571"/>
    <lineage>
        <taxon>Eukaryota</taxon>
        <taxon>Viridiplantae</taxon>
        <taxon>Streptophyta</taxon>
        <taxon>Embryophyta</taxon>
        <taxon>Tracheophyta</taxon>
        <taxon>Spermatophyta</taxon>
        <taxon>Magnoliopsida</taxon>
        <taxon>Liliopsida</taxon>
        <taxon>Dioscoreales</taxon>
        <taxon>Dioscoreaceae</taxon>
        <taxon>Dioscorea</taxon>
    </lineage>
</organism>
<reference evidence="2" key="1">
    <citation type="journal article" date="2022" name="Nat. Commun.">
        <title>Chromosome evolution and the genetic basis of agronomically important traits in greater yam.</title>
        <authorList>
            <person name="Bredeson J.V."/>
            <person name="Lyons J.B."/>
            <person name="Oniyinde I.O."/>
            <person name="Okereke N.R."/>
            <person name="Kolade O."/>
            <person name="Nnabue I."/>
            <person name="Nwadili C.O."/>
            <person name="Hribova E."/>
            <person name="Parker M."/>
            <person name="Nwogha J."/>
            <person name="Shu S."/>
            <person name="Carlson J."/>
            <person name="Kariba R."/>
            <person name="Muthemba S."/>
            <person name="Knop K."/>
            <person name="Barton G.J."/>
            <person name="Sherwood A.V."/>
            <person name="Lopez-Montes A."/>
            <person name="Asiedu R."/>
            <person name="Jamnadass R."/>
            <person name="Muchugi A."/>
            <person name="Goodstein D."/>
            <person name="Egesi C.N."/>
            <person name="Featherston J."/>
            <person name="Asfaw A."/>
            <person name="Simpson G.G."/>
            <person name="Dolezel J."/>
            <person name="Hendre P.S."/>
            <person name="Van Deynze A."/>
            <person name="Kumar P.L."/>
            <person name="Obidiegwu J.E."/>
            <person name="Bhattacharjee R."/>
            <person name="Rokhsar D.S."/>
        </authorList>
    </citation>
    <scope>NUCLEOTIDE SEQUENCE [LARGE SCALE GENOMIC DNA]</scope>
    <source>
        <strain evidence="2">cv. TDa95/00328</strain>
    </source>
</reference>
<accession>A0ACB7UH95</accession>
<protein>
    <submittedName>
        <fullName evidence="1">Short-chain dehydrogenase/reductase SDR protein</fullName>
        <ecNumber evidence="1">1.1.1.206</ecNumber>
        <ecNumber evidence="1">1.1.1.236</ecNumber>
    </submittedName>
</protein>